<feature type="region of interest" description="Disordered" evidence="1">
    <location>
        <begin position="145"/>
        <end position="197"/>
    </location>
</feature>
<comment type="caution">
    <text evidence="3">The sequence shown here is derived from an EMBL/GenBank/DDBJ whole genome shotgun (WGS) entry which is preliminary data.</text>
</comment>
<reference evidence="3 4" key="1">
    <citation type="journal article" date="2020" name="bioRxiv">
        <title>Whole genome comparisons of ergot fungi reveals the divergence and evolution of species within the genus Claviceps are the result of varying mechanisms driving genome evolution and host range expansion.</title>
        <authorList>
            <person name="Wyka S.A."/>
            <person name="Mondo S.J."/>
            <person name="Liu M."/>
            <person name="Dettman J."/>
            <person name="Nalam V."/>
            <person name="Broders K.D."/>
        </authorList>
    </citation>
    <scope>NUCLEOTIDE SEQUENCE [LARGE SCALE GENOMIC DNA]</scope>
    <source>
        <strain evidence="3 4">LM583</strain>
    </source>
</reference>
<evidence type="ECO:0000313" key="3">
    <source>
        <dbReference type="EMBL" id="KAG5965097.1"/>
    </source>
</evidence>
<name>A0ABQ7PIS5_9HYPO</name>
<dbReference type="InterPro" id="IPR057218">
    <property type="entry name" value="DUF7896"/>
</dbReference>
<evidence type="ECO:0000259" key="2">
    <source>
        <dbReference type="Pfam" id="PF25438"/>
    </source>
</evidence>
<evidence type="ECO:0000313" key="4">
    <source>
        <dbReference type="Proteomes" id="UP000742024"/>
    </source>
</evidence>
<keyword evidence="4" id="KW-1185">Reference proteome</keyword>
<evidence type="ECO:0000256" key="1">
    <source>
        <dbReference type="SAM" id="MobiDB-lite"/>
    </source>
</evidence>
<proteinExistence type="predicted"/>
<dbReference type="PANTHER" id="PTHR42031">
    <property type="entry name" value="KEY LIME PATHOGENICITY PROTEIN"/>
    <property type="match status" value="1"/>
</dbReference>
<feature type="region of interest" description="Disordered" evidence="1">
    <location>
        <begin position="282"/>
        <end position="305"/>
    </location>
</feature>
<gene>
    <name evidence="3" type="ORF">E4U57_004516</name>
</gene>
<dbReference type="PANTHER" id="PTHR42031:SF1">
    <property type="entry name" value="KEY LIME PATHOGENICITY PROTEIN"/>
    <property type="match status" value="1"/>
</dbReference>
<protein>
    <recommendedName>
        <fullName evidence="2">DUF7896 domain-containing protein</fullName>
    </recommendedName>
</protein>
<dbReference type="Proteomes" id="UP000742024">
    <property type="component" value="Unassembled WGS sequence"/>
</dbReference>
<dbReference type="EMBL" id="SRPR01000034">
    <property type="protein sequence ID" value="KAG5965097.1"/>
    <property type="molecule type" value="Genomic_DNA"/>
</dbReference>
<sequence length="321" mass="35547">MDSEQLHHDPDSAGYFLPSHEEHNQLSIPPMISGTLNEAGVINGEALENLPWAPIGDARPYYPGNLSMATTNGAHAMDSNSMFNHDGDCFASGVNDDFGQCPYYDSPDTITDYGAMPFFPAAAAPPMQCLETNLSAASTAWLKSNTEFNPPNVDTSKQPETEVANTSNLEMGDSPLNPEAASHTTRPSKEKKGSNRKPRRRYICPACMEKNETFRGNYEFQRHYKTKHRACVKFVCRDPTEAGVVSNLSVIQPLSECKVCVMGKKYKRDDNAAAHLRSGHFKNKLPRNRNSVKEPGGGNNQDSMIGLNDLRPWIVEVRSHR</sequence>
<feature type="compositionally biased region" description="Polar residues" evidence="1">
    <location>
        <begin position="145"/>
        <end position="169"/>
    </location>
</feature>
<organism evidence="3 4">
    <name type="scientific">Claviceps arundinis</name>
    <dbReference type="NCBI Taxonomy" id="1623583"/>
    <lineage>
        <taxon>Eukaryota</taxon>
        <taxon>Fungi</taxon>
        <taxon>Dikarya</taxon>
        <taxon>Ascomycota</taxon>
        <taxon>Pezizomycotina</taxon>
        <taxon>Sordariomycetes</taxon>
        <taxon>Hypocreomycetidae</taxon>
        <taxon>Hypocreales</taxon>
        <taxon>Clavicipitaceae</taxon>
        <taxon>Claviceps</taxon>
    </lineage>
</organism>
<feature type="domain" description="DUF7896" evidence="2">
    <location>
        <begin position="233"/>
        <end position="317"/>
    </location>
</feature>
<accession>A0ABQ7PIS5</accession>
<dbReference type="Pfam" id="PF25438">
    <property type="entry name" value="DUF7896"/>
    <property type="match status" value="1"/>
</dbReference>